<dbReference type="RefSeq" id="WP_199294884.1">
    <property type="nucleotide sequence ID" value="NZ_JAMPKK010000001.1"/>
</dbReference>
<reference evidence="3 4" key="1">
    <citation type="submission" date="2022-04" db="EMBL/GenBank/DDBJ databases">
        <title>Positive selection, recombination, and allopatry shape intraspecific diversity of widespread and dominant cyanobacteria.</title>
        <authorList>
            <person name="Wei J."/>
            <person name="Shu W."/>
            <person name="Hu C."/>
        </authorList>
    </citation>
    <scope>NUCLEOTIDE SEQUENCE [LARGE SCALE GENOMIC DNA]</scope>
    <source>
        <strain evidence="3 4">GB2-A5</strain>
    </source>
</reference>
<name>A0ABV0JHQ4_9CYAN</name>
<dbReference type="Pfam" id="PF00498">
    <property type="entry name" value="FHA"/>
    <property type="match status" value="1"/>
</dbReference>
<evidence type="ECO:0000259" key="2">
    <source>
        <dbReference type="PROSITE" id="PS50006"/>
    </source>
</evidence>
<gene>
    <name evidence="3" type="ORF">NDI37_00610</name>
</gene>
<feature type="domain" description="FHA" evidence="2">
    <location>
        <begin position="92"/>
        <end position="142"/>
    </location>
</feature>
<dbReference type="Proteomes" id="UP001442494">
    <property type="component" value="Unassembled WGS sequence"/>
</dbReference>
<dbReference type="SMART" id="SM00240">
    <property type="entry name" value="FHA"/>
    <property type="match status" value="1"/>
</dbReference>
<protein>
    <submittedName>
        <fullName evidence="3">FHA domain-containing protein</fullName>
    </submittedName>
</protein>
<evidence type="ECO:0000313" key="3">
    <source>
        <dbReference type="EMBL" id="MEP0862978.1"/>
    </source>
</evidence>
<evidence type="ECO:0000256" key="1">
    <source>
        <dbReference type="SAM" id="MobiDB-lite"/>
    </source>
</evidence>
<sequence>MVVPAEALPKIEFIAYMELEQRLGLYQVFLKLYEHHHGLLDEILKLENTGNKFVNGLAPRYIQGVVQDRQVYLVTNLVDAKTQMLFQPQGVWTLGRSRQAAMPIADRRLSRQHAVIQYIEDDGFYLVDLNSTNGTFVNGEPVYQRILLKDGDRIRLGSLAFSFFFGSNTVMLGNVPPYLIAELNAISNAQASDTPEDAEAPTSSIKSRDKQTNQPRDTSIFLKSSDINDELIASAIEPQFSPTQQSEILDRFFSRRISDAGTQK</sequence>
<dbReference type="Gene3D" id="2.60.200.20">
    <property type="match status" value="1"/>
</dbReference>
<dbReference type="CDD" id="cd00060">
    <property type="entry name" value="FHA"/>
    <property type="match status" value="1"/>
</dbReference>
<proteinExistence type="predicted"/>
<keyword evidence="4" id="KW-1185">Reference proteome</keyword>
<comment type="caution">
    <text evidence="3">The sequence shown here is derived from an EMBL/GenBank/DDBJ whole genome shotgun (WGS) entry which is preliminary data.</text>
</comment>
<dbReference type="InterPro" id="IPR050923">
    <property type="entry name" value="Cell_Proc_Reg/RNA_Proc"/>
</dbReference>
<dbReference type="PANTHER" id="PTHR23308">
    <property type="entry name" value="NUCLEAR INHIBITOR OF PROTEIN PHOSPHATASE-1"/>
    <property type="match status" value="1"/>
</dbReference>
<dbReference type="InterPro" id="IPR000253">
    <property type="entry name" value="FHA_dom"/>
</dbReference>
<organism evidence="3 4">
    <name type="scientific">Funiculus sociatus GB2-A5</name>
    <dbReference type="NCBI Taxonomy" id="2933946"/>
    <lineage>
        <taxon>Bacteria</taxon>
        <taxon>Bacillati</taxon>
        <taxon>Cyanobacteriota</taxon>
        <taxon>Cyanophyceae</taxon>
        <taxon>Coleofasciculales</taxon>
        <taxon>Coleofasciculaceae</taxon>
        <taxon>Funiculus</taxon>
    </lineage>
</organism>
<accession>A0ABV0JHQ4</accession>
<evidence type="ECO:0000313" key="4">
    <source>
        <dbReference type="Proteomes" id="UP001442494"/>
    </source>
</evidence>
<dbReference type="SUPFAM" id="SSF49879">
    <property type="entry name" value="SMAD/FHA domain"/>
    <property type="match status" value="1"/>
</dbReference>
<dbReference type="PROSITE" id="PS50006">
    <property type="entry name" value="FHA_DOMAIN"/>
    <property type="match status" value="1"/>
</dbReference>
<dbReference type="InterPro" id="IPR008984">
    <property type="entry name" value="SMAD_FHA_dom_sf"/>
</dbReference>
<dbReference type="EMBL" id="JAMPKK010000001">
    <property type="protein sequence ID" value="MEP0862978.1"/>
    <property type="molecule type" value="Genomic_DNA"/>
</dbReference>
<feature type="region of interest" description="Disordered" evidence="1">
    <location>
        <begin position="191"/>
        <end position="222"/>
    </location>
</feature>